<proteinExistence type="inferred from homology"/>
<accession>A0ABX0W2Q5</accession>
<organism evidence="4 5">
    <name type="scientific">Parasedimentitalea denitrificans</name>
    <dbReference type="NCBI Taxonomy" id="2211118"/>
    <lineage>
        <taxon>Bacteria</taxon>
        <taxon>Pseudomonadati</taxon>
        <taxon>Pseudomonadota</taxon>
        <taxon>Alphaproteobacteria</taxon>
        <taxon>Rhodobacterales</taxon>
        <taxon>Paracoccaceae</taxon>
        <taxon>Parasedimentitalea</taxon>
    </lineage>
</organism>
<dbReference type="InterPro" id="IPR015422">
    <property type="entry name" value="PyrdxlP-dep_Trfase_small"/>
</dbReference>
<keyword evidence="2 3" id="KW-0663">Pyridoxal phosphate</keyword>
<sequence>MAPQIVHTEGESNTSDARKTWLKKSIGPKSKPLLARDSDAFLHQSLSSPCVSTIAKADGLWIEDKDGRRFMDFHGNSVHHIGYGHPKLVAAIKAQLDDLSFAPRRFTNDPAVELAEKLAEIAPGDLCKTLFTTGGSDANEVALKIARAATGRFKTVSFWDAFHGAGLGAASVGGEATFRSHIAGPLLPGCEHVAPFACYRCPYNHAGPDVCGLACAQMVDYVLEREGDVAAVIAEPMRAVPYVPPPGFWKSVREACNRRGALLIMDEIPTGLGKTGKMFAFEHDDIIPDIVTLGKSLGGGILPIAACVARKDLDVCGDFAIGHYTHEKNPVTARAALTTLQIIEEEGLVARSAELGDYAMQRLQNELADVPTVGDIRGRGLMFGVEIVEDRADKTPGNKRAEQIYYACLEAGLSYKISQGCVLTLSPPLTITRADLDHALDIVITAIKEVPG</sequence>
<protein>
    <submittedName>
        <fullName evidence="4">Aspartate aminotransferase family protein</fullName>
    </submittedName>
</protein>
<reference evidence="4 5" key="1">
    <citation type="submission" date="2018-05" db="EMBL/GenBank/DDBJ databases">
        <authorList>
            <person name="Zhang Y.-J."/>
        </authorList>
    </citation>
    <scope>NUCLEOTIDE SEQUENCE [LARGE SCALE GENOMIC DNA]</scope>
    <source>
        <strain evidence="4 5">CY04</strain>
    </source>
</reference>
<dbReference type="PIRSF" id="PIRSF000521">
    <property type="entry name" value="Transaminase_4ab_Lys_Orn"/>
    <property type="match status" value="1"/>
</dbReference>
<dbReference type="Proteomes" id="UP001429564">
    <property type="component" value="Unassembled WGS sequence"/>
</dbReference>
<dbReference type="PANTHER" id="PTHR43094">
    <property type="entry name" value="AMINOTRANSFERASE"/>
    <property type="match status" value="1"/>
</dbReference>
<dbReference type="EMBL" id="QHLQ01000001">
    <property type="protein sequence ID" value="NIZ59706.1"/>
    <property type="molecule type" value="Genomic_DNA"/>
</dbReference>
<keyword evidence="4" id="KW-0032">Aminotransferase</keyword>
<evidence type="ECO:0000256" key="1">
    <source>
        <dbReference type="ARBA" id="ARBA00008954"/>
    </source>
</evidence>
<evidence type="ECO:0000256" key="3">
    <source>
        <dbReference type="RuleBase" id="RU003560"/>
    </source>
</evidence>
<name>A0ABX0W2Q5_9RHOB</name>
<dbReference type="Gene3D" id="3.40.640.10">
    <property type="entry name" value="Type I PLP-dependent aspartate aminotransferase-like (Major domain)"/>
    <property type="match status" value="1"/>
</dbReference>
<comment type="caution">
    <text evidence="4">The sequence shown here is derived from an EMBL/GenBank/DDBJ whole genome shotgun (WGS) entry which is preliminary data.</text>
</comment>
<dbReference type="RefSeq" id="WP_167681644.1">
    <property type="nucleotide sequence ID" value="NZ_QHLQ01000001.1"/>
</dbReference>
<dbReference type="NCBIfam" id="NF004755">
    <property type="entry name" value="PRK06082.1"/>
    <property type="match status" value="1"/>
</dbReference>
<dbReference type="PANTHER" id="PTHR43094:SF1">
    <property type="entry name" value="AMINOTRANSFERASE CLASS-III"/>
    <property type="match status" value="1"/>
</dbReference>
<dbReference type="InterPro" id="IPR015421">
    <property type="entry name" value="PyrdxlP-dep_Trfase_major"/>
</dbReference>
<comment type="similarity">
    <text evidence="1 3">Belongs to the class-III pyridoxal-phosphate-dependent aminotransferase family.</text>
</comment>
<dbReference type="GO" id="GO:0008483">
    <property type="term" value="F:transaminase activity"/>
    <property type="evidence" value="ECO:0007669"/>
    <property type="project" value="UniProtKB-KW"/>
</dbReference>
<evidence type="ECO:0000313" key="5">
    <source>
        <dbReference type="Proteomes" id="UP001429564"/>
    </source>
</evidence>
<dbReference type="Gene3D" id="3.90.1150.10">
    <property type="entry name" value="Aspartate Aminotransferase, domain 1"/>
    <property type="match status" value="1"/>
</dbReference>
<keyword evidence="5" id="KW-1185">Reference proteome</keyword>
<dbReference type="InterPro" id="IPR005814">
    <property type="entry name" value="Aminotrans_3"/>
</dbReference>
<dbReference type="SUPFAM" id="SSF53383">
    <property type="entry name" value="PLP-dependent transferases"/>
    <property type="match status" value="1"/>
</dbReference>
<dbReference type="Pfam" id="PF00202">
    <property type="entry name" value="Aminotran_3"/>
    <property type="match status" value="1"/>
</dbReference>
<keyword evidence="4" id="KW-0808">Transferase</keyword>
<dbReference type="InterPro" id="IPR015424">
    <property type="entry name" value="PyrdxlP-dep_Trfase"/>
</dbReference>
<dbReference type="CDD" id="cd00610">
    <property type="entry name" value="OAT_like"/>
    <property type="match status" value="1"/>
</dbReference>
<evidence type="ECO:0000313" key="4">
    <source>
        <dbReference type="EMBL" id="NIZ59706.1"/>
    </source>
</evidence>
<evidence type="ECO:0000256" key="2">
    <source>
        <dbReference type="ARBA" id="ARBA00022898"/>
    </source>
</evidence>
<gene>
    <name evidence="4" type="ORF">DL239_01820</name>
</gene>